<proteinExistence type="predicted"/>
<dbReference type="InterPro" id="IPR052513">
    <property type="entry name" value="Thioester_dehydratase-like"/>
</dbReference>
<dbReference type="AlphaFoldDB" id="A0A9D1TJA8"/>
<name>A0A9D1TJA8_9BACI</name>
<accession>A0A9D1TJA8</accession>
<evidence type="ECO:0000313" key="3">
    <source>
        <dbReference type="Proteomes" id="UP000823937"/>
    </source>
</evidence>
<sequence>MQGYRCKNCHAESITKTSFCPICQSQTFELFTLPTNGTVYSFTIIRVAPPEYVDFAPYTVALIQLTENLRITAFIQEAVSIGEKVRWKETKNQTFIFEKAV</sequence>
<reference evidence="2" key="2">
    <citation type="submission" date="2021-04" db="EMBL/GenBank/DDBJ databases">
        <authorList>
            <person name="Gilroy R."/>
        </authorList>
    </citation>
    <scope>NUCLEOTIDE SEQUENCE</scope>
    <source>
        <strain evidence="2">CHK169-2315</strain>
    </source>
</reference>
<comment type="caution">
    <text evidence="2">The sequence shown here is derived from an EMBL/GenBank/DDBJ whole genome shotgun (WGS) entry which is preliminary data.</text>
</comment>
<dbReference type="PANTHER" id="PTHR34075">
    <property type="entry name" value="BLR3430 PROTEIN"/>
    <property type="match status" value="1"/>
</dbReference>
<feature type="domain" description="ChsH2 C-terminal OB-fold" evidence="1">
    <location>
        <begin position="33"/>
        <end position="86"/>
    </location>
</feature>
<dbReference type="InterPro" id="IPR002878">
    <property type="entry name" value="ChsH2_C"/>
</dbReference>
<dbReference type="EMBL" id="DXHX01000003">
    <property type="protein sequence ID" value="HIV73468.1"/>
    <property type="molecule type" value="Genomic_DNA"/>
</dbReference>
<dbReference type="SUPFAM" id="SSF50249">
    <property type="entry name" value="Nucleic acid-binding proteins"/>
    <property type="match status" value="1"/>
</dbReference>
<evidence type="ECO:0000259" key="1">
    <source>
        <dbReference type="Pfam" id="PF01796"/>
    </source>
</evidence>
<organism evidence="2 3">
    <name type="scientific">Candidatus Pseudogracilibacillus intestinigallinarum</name>
    <dbReference type="NCBI Taxonomy" id="2838742"/>
    <lineage>
        <taxon>Bacteria</taxon>
        <taxon>Bacillati</taxon>
        <taxon>Bacillota</taxon>
        <taxon>Bacilli</taxon>
        <taxon>Bacillales</taxon>
        <taxon>Bacillaceae</taxon>
        <taxon>Pseudogracilibacillus</taxon>
    </lineage>
</organism>
<protein>
    <submittedName>
        <fullName evidence="2">OB-fold domain-containing protein</fullName>
    </submittedName>
</protein>
<dbReference type="PANTHER" id="PTHR34075:SF5">
    <property type="entry name" value="BLR3430 PROTEIN"/>
    <property type="match status" value="1"/>
</dbReference>
<dbReference type="InterPro" id="IPR012340">
    <property type="entry name" value="NA-bd_OB-fold"/>
</dbReference>
<dbReference type="Proteomes" id="UP000823937">
    <property type="component" value="Unassembled WGS sequence"/>
</dbReference>
<gene>
    <name evidence="2" type="ORF">H9895_00125</name>
</gene>
<evidence type="ECO:0000313" key="2">
    <source>
        <dbReference type="EMBL" id="HIV73468.1"/>
    </source>
</evidence>
<reference evidence="2" key="1">
    <citation type="journal article" date="2021" name="PeerJ">
        <title>Extensive microbial diversity within the chicken gut microbiome revealed by metagenomics and culture.</title>
        <authorList>
            <person name="Gilroy R."/>
            <person name="Ravi A."/>
            <person name="Getino M."/>
            <person name="Pursley I."/>
            <person name="Horton D.L."/>
            <person name="Alikhan N.F."/>
            <person name="Baker D."/>
            <person name="Gharbi K."/>
            <person name="Hall N."/>
            <person name="Watson M."/>
            <person name="Adriaenssens E.M."/>
            <person name="Foster-Nyarko E."/>
            <person name="Jarju S."/>
            <person name="Secka A."/>
            <person name="Antonio M."/>
            <person name="Oren A."/>
            <person name="Chaudhuri R.R."/>
            <person name="La Ragione R."/>
            <person name="Hildebrand F."/>
            <person name="Pallen M.J."/>
        </authorList>
    </citation>
    <scope>NUCLEOTIDE SEQUENCE</scope>
    <source>
        <strain evidence="2">CHK169-2315</strain>
    </source>
</reference>
<dbReference type="Pfam" id="PF01796">
    <property type="entry name" value="OB_ChsH2_C"/>
    <property type="match status" value="1"/>
</dbReference>